<dbReference type="AlphaFoldDB" id="F6HTE5"/>
<dbReference type="PANTHER" id="PTHR48219:SF1">
    <property type="entry name" value="VACUOLAR PROTEIN SORTING-ASSOCIATED PROTEIN 62"/>
    <property type="match status" value="1"/>
</dbReference>
<keyword evidence="1" id="KW-0732">Signal</keyword>
<dbReference type="STRING" id="29760.F6HTE5"/>
<dbReference type="InParanoid" id="F6HTE5"/>
<accession>F6HTE5</accession>
<dbReference type="Proteomes" id="UP000009183">
    <property type="component" value="Chromosome 2"/>
</dbReference>
<protein>
    <submittedName>
        <fullName evidence="2">Uncharacterized protein</fullName>
    </submittedName>
</protein>
<gene>
    <name evidence="2" type="ordered locus">VIT_02s0012g00240</name>
</gene>
<dbReference type="PaxDb" id="29760-VIT_02s0012g00240.t01"/>
<proteinExistence type="predicted"/>
<dbReference type="SMR" id="F6HTE5"/>
<dbReference type="HOGENOM" id="CLU_027916_0_0_1"/>
<evidence type="ECO:0000313" key="3">
    <source>
        <dbReference type="Proteomes" id="UP000009183"/>
    </source>
</evidence>
<dbReference type="EMBL" id="FN596247">
    <property type="protein sequence ID" value="CCB57955.1"/>
    <property type="molecule type" value="Genomic_DNA"/>
</dbReference>
<organism evidence="2 3">
    <name type="scientific">Vitis vinifera</name>
    <name type="common">Grape</name>
    <dbReference type="NCBI Taxonomy" id="29760"/>
    <lineage>
        <taxon>Eukaryota</taxon>
        <taxon>Viridiplantae</taxon>
        <taxon>Streptophyta</taxon>
        <taxon>Embryophyta</taxon>
        <taxon>Tracheophyta</taxon>
        <taxon>Spermatophyta</taxon>
        <taxon>Magnoliopsida</taxon>
        <taxon>eudicotyledons</taxon>
        <taxon>Gunneridae</taxon>
        <taxon>Pentapetalae</taxon>
        <taxon>rosids</taxon>
        <taxon>Vitales</taxon>
        <taxon>Vitaceae</taxon>
        <taxon>Viteae</taxon>
        <taxon>Vitis</taxon>
    </lineage>
</organism>
<sequence>MPIVIVYVWVVYLSVQAIGPELTFYNASKDVGVSPFLSNKLLHAQLDAFCRLVLKGNTVEMSANALGLTMESNGIRILEPFDTSIKFSNVSGKTNMHLAVSDIFMNFSFSTLRLFLAVEEDILAFLRMTSKKMTEVCLQFDKVGTIESRDKPPTKGVVAVNTSFAKVKRPVSFKLIWPPSASEEISGSLGIDNVMPNPVLGEGESNCSIWFPEAPDGYVALGCVVSPGRTRPPLSSAFCILASLVSPCALRDCITIGSGNMSHSRLAFWRVDNSVRTFIPMDASHLHLTVRAYELRHFFFRLPEVSPKASKSSDQASPSGEVHALQSERPAAASSGCHLEAIASFHLIWWNQNSSSRKKLSIWRPVVPRGMVYFGDIAVQGYEPPNTCIVVHDTGDDELFKAPLDFQLVGQIKKQRGMESISFWLPQAPPGFVSLGCIACKGTPKPNDFSSLRCIRSDMVTGDQFLEESVWDTSDAKHTKEPFSIWAVGNDLGTFVVRSGFKKPPKRFALKLADPNIPSGSDDTVIDAEISTFSAVLFDDYGGLLLAKT</sequence>
<name>F6HTE5_VITVI</name>
<evidence type="ECO:0000313" key="2">
    <source>
        <dbReference type="EMBL" id="CCB57955.1"/>
    </source>
</evidence>
<reference evidence="3" key="1">
    <citation type="journal article" date="2007" name="Nature">
        <title>The grapevine genome sequence suggests ancestral hexaploidization in major angiosperm phyla.</title>
        <authorList>
            <consortium name="The French-Italian Public Consortium for Grapevine Genome Characterization."/>
            <person name="Jaillon O."/>
            <person name="Aury J.-M."/>
            <person name="Noel B."/>
            <person name="Policriti A."/>
            <person name="Clepet C."/>
            <person name="Casagrande A."/>
            <person name="Choisne N."/>
            <person name="Aubourg S."/>
            <person name="Vitulo N."/>
            <person name="Jubin C."/>
            <person name="Vezzi A."/>
            <person name="Legeai F."/>
            <person name="Hugueney P."/>
            <person name="Dasilva C."/>
            <person name="Horner D."/>
            <person name="Mica E."/>
            <person name="Jublot D."/>
            <person name="Poulain J."/>
            <person name="Bruyere C."/>
            <person name="Billault A."/>
            <person name="Segurens B."/>
            <person name="Gouyvenoux M."/>
            <person name="Ugarte E."/>
            <person name="Cattonaro F."/>
            <person name="Anthouard V."/>
            <person name="Vico V."/>
            <person name="Del Fabbro C."/>
            <person name="Alaux M."/>
            <person name="Di Gaspero G."/>
            <person name="Dumas V."/>
            <person name="Felice N."/>
            <person name="Paillard S."/>
            <person name="Juman I."/>
            <person name="Moroldo M."/>
            <person name="Scalabrin S."/>
            <person name="Canaguier A."/>
            <person name="Le Clainche I."/>
            <person name="Malacrida G."/>
            <person name="Durand E."/>
            <person name="Pesole G."/>
            <person name="Laucou V."/>
            <person name="Chatelet P."/>
            <person name="Merdinoglu D."/>
            <person name="Delledonne M."/>
            <person name="Pezzotti M."/>
            <person name="Lecharny A."/>
            <person name="Scarpelli C."/>
            <person name="Artiguenave F."/>
            <person name="Pe M.E."/>
            <person name="Valle G."/>
            <person name="Morgante M."/>
            <person name="Caboche M."/>
            <person name="Adam-Blondon A.-F."/>
            <person name="Weissenbach J."/>
            <person name="Quetier F."/>
            <person name="Wincker P."/>
        </authorList>
    </citation>
    <scope>NUCLEOTIDE SEQUENCE [LARGE SCALE GENOMIC DNA]</scope>
    <source>
        <strain evidence="3">cv. Pinot noir / PN40024</strain>
    </source>
</reference>
<dbReference type="Pfam" id="PF06101">
    <property type="entry name" value="Vps62"/>
    <property type="match status" value="2"/>
</dbReference>
<dbReference type="PANTHER" id="PTHR48219">
    <property type="entry name" value="VACUOLAR PROTEIN SORTING-ASSOCIATED PROTEIN 62-RELATED"/>
    <property type="match status" value="1"/>
</dbReference>
<evidence type="ECO:0000256" key="1">
    <source>
        <dbReference type="SAM" id="SignalP"/>
    </source>
</evidence>
<dbReference type="InterPro" id="IPR009291">
    <property type="entry name" value="Vps62"/>
</dbReference>
<dbReference type="eggNOG" id="KOG1809">
    <property type="taxonomic scope" value="Eukaryota"/>
</dbReference>
<feature type="chain" id="PRO_5003336153" evidence="1">
    <location>
        <begin position="18"/>
        <end position="549"/>
    </location>
</feature>
<keyword evidence="3" id="KW-1185">Reference proteome</keyword>
<feature type="signal peptide" evidence="1">
    <location>
        <begin position="1"/>
        <end position="17"/>
    </location>
</feature>